<evidence type="ECO:0000313" key="7">
    <source>
        <dbReference type="Proteomes" id="UP000037043"/>
    </source>
</evidence>
<dbReference type="InterPro" id="IPR050881">
    <property type="entry name" value="LL-DAP_aminotransferase"/>
</dbReference>
<organism evidence="6 7">
    <name type="scientific">Clostridium homopropionicum DSM 5847</name>
    <dbReference type="NCBI Taxonomy" id="1121318"/>
    <lineage>
        <taxon>Bacteria</taxon>
        <taxon>Bacillati</taxon>
        <taxon>Bacillota</taxon>
        <taxon>Clostridia</taxon>
        <taxon>Eubacteriales</taxon>
        <taxon>Clostridiaceae</taxon>
        <taxon>Clostridium</taxon>
    </lineage>
</organism>
<dbReference type="InterPro" id="IPR015424">
    <property type="entry name" value="PyrdxlP-dep_Trfase"/>
</dbReference>
<feature type="domain" description="Aminotransferase class I/classII large" evidence="5">
    <location>
        <begin position="30"/>
        <end position="378"/>
    </location>
</feature>
<dbReference type="InterPro" id="IPR015422">
    <property type="entry name" value="PyrdxlP-dep_Trfase_small"/>
</dbReference>
<dbReference type="RefSeq" id="WP_052220682.1">
    <property type="nucleotide sequence ID" value="NZ_LHUR01000013.1"/>
</dbReference>
<dbReference type="Proteomes" id="UP000037043">
    <property type="component" value="Unassembled WGS sequence"/>
</dbReference>
<dbReference type="GO" id="GO:0008483">
    <property type="term" value="F:transaminase activity"/>
    <property type="evidence" value="ECO:0007669"/>
    <property type="project" value="UniProtKB-KW"/>
</dbReference>
<dbReference type="SUPFAM" id="SSF53383">
    <property type="entry name" value="PLP-dependent transferases"/>
    <property type="match status" value="1"/>
</dbReference>
<proteinExistence type="inferred from homology"/>
<dbReference type="InterPro" id="IPR004838">
    <property type="entry name" value="NHTrfase_class1_PyrdxlP-BS"/>
</dbReference>
<dbReference type="CDD" id="cd00609">
    <property type="entry name" value="AAT_like"/>
    <property type="match status" value="1"/>
</dbReference>
<sequence>MINNRLSNIKEYHFKSLEKIKEEVTSRGYEVIDLGIGDPDLRVHESIINGIIEGLKIDGFNNYPPYDGIVNLKKEIIKYYREVFSVCLTLDEIIILIGSKEGISNLIPAICSIGDYVIVPDPAYPVYEACSYLWGCIPYKVVIKEKNNFQMDFNVIPEKIIENSKLIIINYPNNPTGAIADEAFYKNAIDFCWKNNIILCNDGAYNEIVKEKENPISLLQYGKGKKVIEFGSFSKTFNMTGFRVGFAVGDREIIKSLLKVKSNVDSSQFKPIQQAAINALKINREYIKSIRRIYDERRRITEEILKEKNIQFYNHSRSFYLWCKIPKGYTTEEFCLELLLNFGIIVTPGNAFGDSGEGYFRISLTKDKDHIIKFLKAIKVYN</sequence>
<dbReference type="InterPro" id="IPR015421">
    <property type="entry name" value="PyrdxlP-dep_Trfase_major"/>
</dbReference>
<protein>
    <recommendedName>
        <fullName evidence="4">Aminotransferase</fullName>
        <ecNumber evidence="4">2.6.1.-</ecNumber>
    </recommendedName>
</protein>
<reference evidence="7" key="1">
    <citation type="submission" date="2015-08" db="EMBL/GenBank/DDBJ databases">
        <title>Genome sequence of the strict anaerobe Clostridium homopropionicum LuHBu1 (DSM 5847T).</title>
        <authorList>
            <person name="Poehlein A."/>
            <person name="Beck M."/>
            <person name="Schiel-Bengelsdorf B."/>
            <person name="Bengelsdorf F.R."/>
            <person name="Daniel R."/>
            <person name="Duerre P."/>
        </authorList>
    </citation>
    <scope>NUCLEOTIDE SEQUENCE [LARGE SCALE GENOMIC DNA]</scope>
    <source>
        <strain evidence="7">DSM 5847</strain>
    </source>
</reference>
<gene>
    <name evidence="6" type="primary">dapL_1</name>
    <name evidence="6" type="ORF">CLHOM_11030</name>
</gene>
<keyword evidence="3 4" id="KW-0808">Transferase</keyword>
<comment type="cofactor">
    <cofactor evidence="1 4">
        <name>pyridoxal 5'-phosphate</name>
        <dbReference type="ChEBI" id="CHEBI:597326"/>
    </cofactor>
</comment>
<comment type="similarity">
    <text evidence="4">Belongs to the class-I pyridoxal-phosphate-dependent aminotransferase family.</text>
</comment>
<evidence type="ECO:0000256" key="3">
    <source>
        <dbReference type="ARBA" id="ARBA00022679"/>
    </source>
</evidence>
<evidence type="ECO:0000313" key="6">
    <source>
        <dbReference type="EMBL" id="KOA20515.1"/>
    </source>
</evidence>
<dbReference type="STRING" id="36844.SAMN04488501_108108"/>
<comment type="caution">
    <text evidence="6">The sequence shown here is derived from an EMBL/GenBank/DDBJ whole genome shotgun (WGS) entry which is preliminary data.</text>
</comment>
<dbReference type="PROSITE" id="PS00105">
    <property type="entry name" value="AA_TRANSFER_CLASS_1"/>
    <property type="match status" value="1"/>
</dbReference>
<dbReference type="Gene3D" id="3.90.1150.10">
    <property type="entry name" value="Aspartate Aminotransferase, domain 1"/>
    <property type="match status" value="1"/>
</dbReference>
<dbReference type="Pfam" id="PF00155">
    <property type="entry name" value="Aminotran_1_2"/>
    <property type="match status" value="1"/>
</dbReference>
<dbReference type="PANTHER" id="PTHR42832">
    <property type="entry name" value="AMINO ACID AMINOTRANSFERASE"/>
    <property type="match status" value="1"/>
</dbReference>
<dbReference type="AlphaFoldDB" id="A0A0L6ZC16"/>
<keyword evidence="7" id="KW-1185">Reference proteome</keyword>
<accession>A0A0L6ZC16</accession>
<dbReference type="PATRIC" id="fig|1121318.3.peg.1111"/>
<evidence type="ECO:0000256" key="1">
    <source>
        <dbReference type="ARBA" id="ARBA00001933"/>
    </source>
</evidence>
<keyword evidence="2 4" id="KW-0032">Aminotransferase</keyword>
<evidence type="ECO:0000259" key="5">
    <source>
        <dbReference type="Pfam" id="PF00155"/>
    </source>
</evidence>
<evidence type="ECO:0000256" key="2">
    <source>
        <dbReference type="ARBA" id="ARBA00022576"/>
    </source>
</evidence>
<dbReference type="EMBL" id="LHUR01000013">
    <property type="protein sequence ID" value="KOA20515.1"/>
    <property type="molecule type" value="Genomic_DNA"/>
</dbReference>
<name>A0A0L6ZC16_9CLOT</name>
<evidence type="ECO:0000256" key="4">
    <source>
        <dbReference type="RuleBase" id="RU000481"/>
    </source>
</evidence>
<dbReference type="InterPro" id="IPR004839">
    <property type="entry name" value="Aminotransferase_I/II_large"/>
</dbReference>
<dbReference type="GO" id="GO:0030170">
    <property type="term" value="F:pyridoxal phosphate binding"/>
    <property type="evidence" value="ECO:0007669"/>
    <property type="project" value="InterPro"/>
</dbReference>
<dbReference type="PANTHER" id="PTHR42832:SF3">
    <property type="entry name" value="L-GLUTAMINE--4-(METHYLSULFANYL)-2-OXOBUTANOATE AMINOTRANSFERASE"/>
    <property type="match status" value="1"/>
</dbReference>
<dbReference type="Gene3D" id="3.40.640.10">
    <property type="entry name" value="Type I PLP-dependent aspartate aminotransferase-like (Major domain)"/>
    <property type="match status" value="1"/>
</dbReference>
<dbReference type="EC" id="2.6.1.-" evidence="4"/>